<dbReference type="Pfam" id="PF10117">
    <property type="entry name" value="McrBC"/>
    <property type="match status" value="1"/>
</dbReference>
<dbReference type="OrthoDB" id="307209at2"/>
<dbReference type="AlphaFoldDB" id="A0A5B7ZYV4"/>
<accession>A0A5B7ZYV4</accession>
<dbReference type="REBASE" id="385813">
    <property type="entry name" value="Hsp685McrBC2P"/>
</dbReference>
<organism evidence="1 2">
    <name type="scientific">Hymenobacter jejuensis</name>
    <dbReference type="NCBI Taxonomy" id="2502781"/>
    <lineage>
        <taxon>Bacteria</taxon>
        <taxon>Pseudomonadati</taxon>
        <taxon>Bacteroidota</taxon>
        <taxon>Cytophagia</taxon>
        <taxon>Cytophagales</taxon>
        <taxon>Hymenobacteraceae</taxon>
        <taxon>Hymenobacter</taxon>
    </lineage>
</organism>
<proteinExistence type="predicted"/>
<name>A0A5B7ZYV4_9BACT</name>
<sequence length="453" mass="51527">MPRILQVVEHQKLSIGDTQGDTVFEQRHFDRLARYHDEQAGHLYFDLRRTAVVFGHHVGVIQVGDITIEILPKVDDVESAGEKVLGKWHDILLRMLHEAEIIPVDTLSNALLREKSNSLLDVYLNLFLNEVEALLHRGLVKRYRQVEGQQQALRGALQFGQHIARNLVHQERFYTRHQTYDHQHRHNQLVRQALVLVPRLTSSPTLRGRTARAMLQWAETPAIKVTAATFSRLTYSRKTEAYRPALRIARLLLLNHSPDLRGGGEDLIALLFNMNRLWEQYLLRTLQRLYEPLGWEVTKPRSQIFWEGTGTKSSMEPDILIKVPGKGSIVLDAKWKRPYGKPAGADLRQLYAYAQYYGANHTLLCYPYSHMEAATEGMFMLPYLAPDATHPITITCGTTFVRVGGASSHPDEPSLDDQGYLRCSPIPQLLSWLPEQAEKLPSISSQAAALGQQ</sequence>
<keyword evidence="1" id="KW-0255">Endonuclease</keyword>
<dbReference type="PANTHER" id="PTHR38733">
    <property type="entry name" value="PROTEIN MCRC"/>
    <property type="match status" value="1"/>
</dbReference>
<protein>
    <submittedName>
        <fullName evidence="1">Restriction endonuclease</fullName>
    </submittedName>
</protein>
<dbReference type="GO" id="GO:0004519">
    <property type="term" value="F:endonuclease activity"/>
    <property type="evidence" value="ECO:0007669"/>
    <property type="project" value="UniProtKB-KW"/>
</dbReference>
<dbReference type="Proteomes" id="UP000305398">
    <property type="component" value="Chromosome"/>
</dbReference>
<dbReference type="InterPro" id="IPR019292">
    <property type="entry name" value="McrC"/>
</dbReference>
<evidence type="ECO:0000313" key="1">
    <source>
        <dbReference type="EMBL" id="QDA59022.1"/>
    </source>
</evidence>
<evidence type="ECO:0000313" key="2">
    <source>
        <dbReference type="Proteomes" id="UP000305398"/>
    </source>
</evidence>
<gene>
    <name evidence="1" type="ORF">FHG12_02400</name>
</gene>
<dbReference type="PANTHER" id="PTHR38733:SF1">
    <property type="entry name" value="TYPE IV METHYL-DIRECTED RESTRICTION ENZYME ECOKMCRBC"/>
    <property type="match status" value="1"/>
</dbReference>
<dbReference type="KEGG" id="hyj:FHG12_02400"/>
<keyword evidence="1" id="KW-0378">Hydrolase</keyword>
<dbReference type="EMBL" id="CP040896">
    <property type="protein sequence ID" value="QDA59022.1"/>
    <property type="molecule type" value="Genomic_DNA"/>
</dbReference>
<keyword evidence="1" id="KW-0540">Nuclease</keyword>
<dbReference type="RefSeq" id="WP_139514097.1">
    <property type="nucleotide sequence ID" value="NZ_CP040896.1"/>
</dbReference>
<reference evidence="1 2" key="1">
    <citation type="submission" date="2019-06" db="EMBL/GenBank/DDBJ databases">
        <authorList>
            <person name="Srinivasan S."/>
        </authorList>
    </citation>
    <scope>NUCLEOTIDE SEQUENCE [LARGE SCALE GENOMIC DNA]</scope>
    <source>
        <strain evidence="1 2">17J68-5</strain>
    </source>
</reference>
<keyword evidence="2" id="KW-1185">Reference proteome</keyword>